<reference evidence="1" key="1">
    <citation type="submission" date="2018-11" db="EMBL/GenBank/DDBJ databases">
        <authorList>
            <person name="Grassa J C."/>
        </authorList>
    </citation>
    <scope>NUCLEOTIDE SEQUENCE [LARGE SCALE GENOMIC DNA]</scope>
</reference>
<name>A0A803PY41_CANSA</name>
<dbReference type="Proteomes" id="UP000596661">
    <property type="component" value="Chromosome 6"/>
</dbReference>
<evidence type="ECO:0000313" key="2">
    <source>
        <dbReference type="Proteomes" id="UP000596661"/>
    </source>
</evidence>
<dbReference type="Gramene" id="evm.model.06.366">
    <property type="protein sequence ID" value="cds.evm.model.06.366"/>
    <property type="gene ID" value="evm.TU.06.366"/>
</dbReference>
<reference evidence="1" key="2">
    <citation type="submission" date="2021-03" db="UniProtKB">
        <authorList>
            <consortium name="EnsemblPlants"/>
        </authorList>
    </citation>
    <scope>IDENTIFICATION</scope>
</reference>
<protein>
    <submittedName>
        <fullName evidence="1">Uncharacterized protein</fullName>
    </submittedName>
</protein>
<organism evidence="1 2">
    <name type="scientific">Cannabis sativa</name>
    <name type="common">Hemp</name>
    <name type="synonym">Marijuana</name>
    <dbReference type="NCBI Taxonomy" id="3483"/>
    <lineage>
        <taxon>Eukaryota</taxon>
        <taxon>Viridiplantae</taxon>
        <taxon>Streptophyta</taxon>
        <taxon>Embryophyta</taxon>
        <taxon>Tracheophyta</taxon>
        <taxon>Spermatophyta</taxon>
        <taxon>Magnoliopsida</taxon>
        <taxon>eudicotyledons</taxon>
        <taxon>Gunneridae</taxon>
        <taxon>Pentapetalae</taxon>
        <taxon>rosids</taxon>
        <taxon>fabids</taxon>
        <taxon>Rosales</taxon>
        <taxon>Cannabaceae</taxon>
        <taxon>Cannabis</taxon>
    </lineage>
</organism>
<sequence length="81" mass="8984">MAKKKAVRKPITRFTGQNSSERKCDKTASNVGGIENSSGLNLIADVIRSGEIVEKERQESPRTTGAIQSWPKESKQVILLW</sequence>
<dbReference type="EnsemblPlants" id="evm.model.06.366">
    <property type="protein sequence ID" value="cds.evm.model.06.366"/>
    <property type="gene ID" value="evm.TU.06.366"/>
</dbReference>
<keyword evidence="2" id="KW-1185">Reference proteome</keyword>
<dbReference type="AlphaFoldDB" id="A0A803PY41"/>
<dbReference type="EMBL" id="UZAU01000558">
    <property type="status" value="NOT_ANNOTATED_CDS"/>
    <property type="molecule type" value="Genomic_DNA"/>
</dbReference>
<accession>A0A803PY41</accession>
<evidence type="ECO:0000313" key="1">
    <source>
        <dbReference type="EnsemblPlants" id="cds.evm.model.06.366"/>
    </source>
</evidence>
<proteinExistence type="predicted"/>